<proteinExistence type="predicted"/>
<name>A0ABT6QZT1_9BACL</name>
<dbReference type="Proteomes" id="UP001243286">
    <property type="component" value="Unassembled WGS sequence"/>
</dbReference>
<protein>
    <recommendedName>
        <fullName evidence="3">Phage-related protein</fullName>
    </recommendedName>
</protein>
<accession>A0ABT6QZT1</accession>
<dbReference type="EMBL" id="JASBQV010000004">
    <property type="protein sequence ID" value="MDI3234196.1"/>
    <property type="molecule type" value="Genomic_DNA"/>
</dbReference>
<evidence type="ECO:0008006" key="3">
    <source>
        <dbReference type="Google" id="ProtNLM"/>
    </source>
</evidence>
<reference evidence="1 2" key="1">
    <citation type="submission" date="2023-04" db="EMBL/GenBank/DDBJ databases">
        <title>Antarctic isolates genomes.</title>
        <authorList>
            <person name="Dimov S.G."/>
        </authorList>
    </citation>
    <scope>NUCLEOTIDE SEQUENCE [LARGE SCALE GENOMIC DNA]</scope>
    <source>
        <strain evidence="1 2">AL19</strain>
    </source>
</reference>
<evidence type="ECO:0000313" key="2">
    <source>
        <dbReference type="Proteomes" id="UP001243286"/>
    </source>
</evidence>
<organism evidence="1 2">
    <name type="scientific">Exiguobacterium antarcticum</name>
    <dbReference type="NCBI Taxonomy" id="132920"/>
    <lineage>
        <taxon>Bacteria</taxon>
        <taxon>Bacillati</taxon>
        <taxon>Bacillota</taxon>
        <taxon>Bacilli</taxon>
        <taxon>Bacillales</taxon>
        <taxon>Bacillales Family XII. Incertae Sedis</taxon>
        <taxon>Exiguobacterium</taxon>
    </lineage>
</organism>
<gene>
    <name evidence="1" type="ORF">QK289_04180</name>
</gene>
<sequence>MSLLKDAFNWIKEHGEFQTTEVHGRTVSDRDLHAITAPTANPLKVHTLTALVEYVKSEFDTSEGLLIHIKDPETVTIMNKLNSDMNRSHFIQAHAYVPTFRFDSYYDTEDINIKLQSVFVPNRDQEIILKIVGTMKEDNVRTIGDDGISQAVTVKTGVATVGDAKVINPVTLAPYRTFTEVAQPESKFVLRMQSGPKVALFEADGGAWKNEAIKNIEQYLTEELSDAIDAEKITIIA</sequence>
<evidence type="ECO:0000313" key="1">
    <source>
        <dbReference type="EMBL" id="MDI3234196.1"/>
    </source>
</evidence>
<comment type="caution">
    <text evidence="1">The sequence shown here is derived from an EMBL/GenBank/DDBJ whole genome shotgun (WGS) entry which is preliminary data.</text>
</comment>
<keyword evidence="2" id="KW-1185">Reference proteome</keyword>
<dbReference type="RefSeq" id="WP_214720704.1">
    <property type="nucleotide sequence ID" value="NZ_JASBQV010000004.1"/>
</dbReference>